<gene>
    <name evidence="2" type="ORF">D5S18_13310</name>
</gene>
<dbReference type="Proteomes" id="UP000266677">
    <property type="component" value="Unassembled WGS sequence"/>
</dbReference>
<name>A0A3A4KEK3_9NOCA</name>
<feature type="region of interest" description="Disordered" evidence="1">
    <location>
        <begin position="29"/>
        <end position="48"/>
    </location>
</feature>
<sequence length="158" mass="18309">MTSEVPGHWPYGERTPEVHPEFKADLNRITVGDPEPARPDGSPTPGHADRIMLRRELIALMKAAHSGTVRDIEYEQVRDGDIVVELKFPRPGNRGGWHFRLYAGVPNMPAVLVWVVASRKPDQRWDHRWNQIQNGHIRLAVHRFKEWITDRFAAQLRR</sequence>
<evidence type="ECO:0000313" key="3">
    <source>
        <dbReference type="Proteomes" id="UP000266677"/>
    </source>
</evidence>
<comment type="caution">
    <text evidence="2">The sequence shown here is derived from an EMBL/GenBank/DDBJ whole genome shotgun (WGS) entry which is preliminary data.</text>
</comment>
<organism evidence="2 3">
    <name type="scientific">Nocardia panacis</name>
    <dbReference type="NCBI Taxonomy" id="2340916"/>
    <lineage>
        <taxon>Bacteria</taxon>
        <taxon>Bacillati</taxon>
        <taxon>Actinomycetota</taxon>
        <taxon>Actinomycetes</taxon>
        <taxon>Mycobacteriales</taxon>
        <taxon>Nocardiaceae</taxon>
        <taxon>Nocardia</taxon>
    </lineage>
</organism>
<evidence type="ECO:0000313" key="2">
    <source>
        <dbReference type="EMBL" id="RJO77131.1"/>
    </source>
</evidence>
<accession>A0A3A4KEK3</accession>
<protein>
    <submittedName>
        <fullName evidence="2">Uncharacterized protein</fullName>
    </submittedName>
</protein>
<evidence type="ECO:0000256" key="1">
    <source>
        <dbReference type="SAM" id="MobiDB-lite"/>
    </source>
</evidence>
<dbReference type="RefSeq" id="WP_120040348.1">
    <property type="nucleotide sequence ID" value="NZ_QZFU01000016.1"/>
</dbReference>
<proteinExistence type="predicted"/>
<dbReference type="AlphaFoldDB" id="A0A3A4KEK3"/>
<dbReference type="EMBL" id="QZFU01000016">
    <property type="protein sequence ID" value="RJO77131.1"/>
    <property type="molecule type" value="Genomic_DNA"/>
</dbReference>
<reference evidence="2 3" key="1">
    <citation type="submission" date="2018-09" db="EMBL/GenBank/DDBJ databases">
        <title>YIM PH21274 draft genome.</title>
        <authorList>
            <person name="Miao C."/>
        </authorList>
    </citation>
    <scope>NUCLEOTIDE SEQUENCE [LARGE SCALE GENOMIC DNA]</scope>
    <source>
        <strain evidence="2 3">YIM PH 21724</strain>
    </source>
</reference>
<keyword evidence="3" id="KW-1185">Reference proteome</keyword>